<organism evidence="1 2">
    <name type="scientific">Leeuwenhoekiella marinoflava</name>
    <dbReference type="NCBI Taxonomy" id="988"/>
    <lineage>
        <taxon>Bacteria</taxon>
        <taxon>Pseudomonadati</taxon>
        <taxon>Bacteroidota</taxon>
        <taxon>Flavobacteriia</taxon>
        <taxon>Flavobacteriales</taxon>
        <taxon>Flavobacteriaceae</taxon>
        <taxon>Leeuwenhoekiella</taxon>
    </lineage>
</organism>
<evidence type="ECO:0000313" key="2">
    <source>
        <dbReference type="Proteomes" id="UP000290608"/>
    </source>
</evidence>
<sequence>MNTEKLKLDTTITAVKDSLKQGIFKWKDTGKNISYYELLNIFEMNEPLTNEQAHKLYSSLSNDSRIVNSLHLKKSGNNNFIK</sequence>
<evidence type="ECO:0000313" key="1">
    <source>
        <dbReference type="EMBL" id="RXG28451.1"/>
    </source>
</evidence>
<protein>
    <submittedName>
        <fullName evidence="1">Uncharacterized protein</fullName>
    </submittedName>
</protein>
<dbReference type="RefSeq" id="WP_073099834.1">
    <property type="nucleotide sequence ID" value="NZ_QOVL01000011.1"/>
</dbReference>
<dbReference type="EMBL" id="QOVL01000011">
    <property type="protein sequence ID" value="RXG28451.1"/>
    <property type="molecule type" value="Genomic_DNA"/>
</dbReference>
<dbReference type="Proteomes" id="UP000290608">
    <property type="component" value="Unassembled WGS sequence"/>
</dbReference>
<comment type="caution">
    <text evidence="1">The sequence shown here is derived from an EMBL/GenBank/DDBJ whole genome shotgun (WGS) entry which is preliminary data.</text>
</comment>
<name>A0A4Q0PKJ8_9FLAO</name>
<proteinExistence type="predicted"/>
<gene>
    <name evidence="1" type="ORF">DSL99_2452</name>
</gene>
<accession>A0A4Q0PKJ8</accession>
<reference evidence="1 2" key="1">
    <citation type="submission" date="2018-07" db="EMBL/GenBank/DDBJ databases">
        <title>Leeuwenhoekiella genomics.</title>
        <authorList>
            <person name="Tahon G."/>
            <person name="Willems A."/>
        </authorList>
    </citation>
    <scope>NUCLEOTIDE SEQUENCE [LARGE SCALE GENOMIC DNA]</scope>
    <source>
        <strain evidence="1 2">LMG 1345</strain>
    </source>
</reference>
<dbReference type="AlphaFoldDB" id="A0A4Q0PKJ8"/>